<feature type="binding site" evidence="10 12">
    <location>
        <position position="197"/>
    </location>
    <ligand>
        <name>substrate</name>
    </ligand>
</feature>
<dbReference type="GO" id="GO:0006007">
    <property type="term" value="P:glucose catabolic process"/>
    <property type="evidence" value="ECO:0007669"/>
    <property type="project" value="InterPro"/>
</dbReference>
<comment type="subunit">
    <text evidence="10">Monomer.</text>
</comment>
<comment type="similarity">
    <text evidence="3 10">Belongs to the BPG-independent phosphoglycerate mutase family.</text>
</comment>
<dbReference type="UniPathway" id="UPA00109">
    <property type="reaction ID" value="UER00186"/>
</dbReference>
<feature type="domain" description="Metalloenzyme" evidence="14">
    <location>
        <begin position="11"/>
        <end position="500"/>
    </location>
</feature>
<dbReference type="PANTHER" id="PTHR31637">
    <property type="entry name" value="2,3-BISPHOSPHOGLYCERATE-INDEPENDENT PHOSPHOGLYCERATE MUTASE"/>
    <property type="match status" value="1"/>
</dbReference>
<keyword evidence="7 10" id="KW-0464">Manganese</keyword>
<dbReference type="Proteomes" id="UP000288293">
    <property type="component" value="Unassembled WGS sequence"/>
</dbReference>
<evidence type="ECO:0000256" key="3">
    <source>
        <dbReference type="ARBA" id="ARBA00008819"/>
    </source>
</evidence>
<evidence type="ECO:0000256" key="10">
    <source>
        <dbReference type="HAMAP-Rule" id="MF_01038"/>
    </source>
</evidence>
<comment type="cofactor">
    <cofactor evidence="10">
        <name>Mn(2+)</name>
        <dbReference type="ChEBI" id="CHEBI:29035"/>
    </cofactor>
    <text evidence="10">Binds 2 manganese ions per subunit.</text>
</comment>
<dbReference type="GO" id="GO:0006096">
    <property type="term" value="P:glycolytic process"/>
    <property type="evidence" value="ECO:0007669"/>
    <property type="project" value="UniProtKB-UniRule"/>
</dbReference>
<evidence type="ECO:0000313" key="17">
    <source>
        <dbReference type="Proteomes" id="UP000288293"/>
    </source>
</evidence>
<dbReference type="EC" id="5.4.2.12" evidence="4 10"/>
<feature type="binding site" evidence="10 13">
    <location>
        <position position="464"/>
    </location>
    <ligand>
        <name>Mn(2+)</name>
        <dbReference type="ChEBI" id="CHEBI:29035"/>
        <label>1</label>
    </ligand>
</feature>
<dbReference type="InterPro" id="IPR036646">
    <property type="entry name" value="PGAM_B_sf"/>
</dbReference>
<feature type="binding site" evidence="10 12">
    <location>
        <begin position="159"/>
        <end position="160"/>
    </location>
    <ligand>
        <name>substrate</name>
    </ligand>
</feature>
<feature type="binding site" evidence="10 13">
    <location>
        <position position="18"/>
    </location>
    <ligand>
        <name>Mn(2+)</name>
        <dbReference type="ChEBI" id="CHEBI:29035"/>
        <label>2</label>
    </ligand>
</feature>
<feature type="binding site" evidence="10 12">
    <location>
        <begin position="263"/>
        <end position="266"/>
    </location>
    <ligand>
        <name>substrate</name>
    </ligand>
</feature>
<dbReference type="FunFam" id="3.40.1450.10:FF:000001">
    <property type="entry name" value="2,3-bisphosphoglycerate-independent phosphoglycerate mutase"/>
    <property type="match status" value="1"/>
</dbReference>
<evidence type="ECO:0000256" key="7">
    <source>
        <dbReference type="ARBA" id="ARBA00023211"/>
    </source>
</evidence>
<reference evidence="16 17" key="1">
    <citation type="journal article" date="2011" name="Front. Microbiol.">
        <title>Genomic signatures of strain selection and enhancement in Bacillus atrophaeus var. globigii, a historical biowarfare simulant.</title>
        <authorList>
            <person name="Gibbons H.S."/>
            <person name="Broomall S.M."/>
            <person name="McNew L.A."/>
            <person name="Daligault H."/>
            <person name="Chapman C."/>
            <person name="Bruce D."/>
            <person name="Karavis M."/>
            <person name="Krepps M."/>
            <person name="McGregor P.A."/>
            <person name="Hong C."/>
            <person name="Park K.H."/>
            <person name="Akmal A."/>
            <person name="Feldman A."/>
            <person name="Lin J.S."/>
            <person name="Chang W.E."/>
            <person name="Higgs B.W."/>
            <person name="Demirev P."/>
            <person name="Lindquist J."/>
            <person name="Liem A."/>
            <person name="Fochler E."/>
            <person name="Read T.D."/>
            <person name="Tapia R."/>
            <person name="Johnson S."/>
            <person name="Bishop-Lilly K.A."/>
            <person name="Detter C."/>
            <person name="Han C."/>
            <person name="Sozhamannan S."/>
            <person name="Rosenzweig C.N."/>
            <person name="Skowronski E.W."/>
        </authorList>
    </citation>
    <scope>NUCLEOTIDE SEQUENCE [LARGE SCALE GENOMIC DNA]</scope>
    <source>
        <strain evidence="16 17">MLST1</strain>
    </source>
</reference>
<feature type="binding site" evidence="10 12">
    <location>
        <position position="129"/>
    </location>
    <ligand>
        <name>substrate</name>
    </ligand>
</feature>
<keyword evidence="6 10" id="KW-0324">Glycolysis</keyword>
<sequence>MSAPQSSAKKTLALLILDGWGIREDTTDNAIAAAHTPVLDSLYKNHPNTLVDGSGMAVGLPEGQMGNSEVGHVNLGAGRIVYQDLTRISKAIEDGSFNQNPQLQQAISSAKANNGRVHIMGLFSPGGVHSHENHMLAMVKMAAAEGVEDILVHAFLDGRDTPPRSADASLQRFEHCFAELGKGRIASLCGRYFAMDRDNRWDRVERAYRLLCEAKADFYYNDARLALKEAYERQESDEFVQPSWIGEQRPIADGDSVIFMNFRADRARELTHAFTDQEFSHFKRDQHPQLGCFVMLTEFAADIKAPVAFPPESLNNVLGEWLAKHNRTQLRISETEKYAHVTFFFSGGRENEFEGEKRVLIPSPQVATYDLQPEMSSTELTDALVEAVHGGEFDVIVCNYPNGDMVGHTGNFDAAVKACEAVDRCIGRVVEALQQTGGECLITADHGNAEQMEDASTGQSHTAHTSMPVPFIYVGREATPVDGGRLSDVAPTMLHLLGLEQPQEMTGKTLMQLKHKENSG</sequence>
<comment type="pathway">
    <text evidence="2 10">Carbohydrate degradation; glycolysis; pyruvate from D-glyceraldehyde 3-phosphate: step 3/5.</text>
</comment>
<evidence type="ECO:0000256" key="11">
    <source>
        <dbReference type="PIRSR" id="PIRSR001492-1"/>
    </source>
</evidence>
<evidence type="ECO:0000256" key="2">
    <source>
        <dbReference type="ARBA" id="ARBA00004798"/>
    </source>
</evidence>
<dbReference type="CDD" id="cd16010">
    <property type="entry name" value="iPGM"/>
    <property type="match status" value="1"/>
</dbReference>
<dbReference type="InterPro" id="IPR017850">
    <property type="entry name" value="Alkaline_phosphatase_core_sf"/>
</dbReference>
<feature type="binding site" evidence="10 13">
    <location>
        <position position="445"/>
    </location>
    <ligand>
        <name>Mn(2+)</name>
        <dbReference type="ChEBI" id="CHEBI:29035"/>
        <label>2</label>
    </ligand>
</feature>
<dbReference type="FunFam" id="3.40.720.10:FF:000001">
    <property type="entry name" value="2,3-bisphosphoglycerate-independent phosphoglycerate mutase"/>
    <property type="match status" value="1"/>
</dbReference>
<evidence type="ECO:0000259" key="15">
    <source>
        <dbReference type="Pfam" id="PF06415"/>
    </source>
</evidence>
<dbReference type="InterPro" id="IPR005995">
    <property type="entry name" value="Pgm_bpd_ind"/>
</dbReference>
<dbReference type="Pfam" id="PF01676">
    <property type="entry name" value="Metalloenzyme"/>
    <property type="match status" value="1"/>
</dbReference>
<dbReference type="RefSeq" id="WP_126803621.1">
    <property type="nucleotide sequence ID" value="NZ_PIPL01000001.1"/>
</dbReference>
<dbReference type="SUPFAM" id="SSF53649">
    <property type="entry name" value="Alkaline phosphatase-like"/>
    <property type="match status" value="1"/>
</dbReference>
<evidence type="ECO:0000256" key="4">
    <source>
        <dbReference type="ARBA" id="ARBA00012026"/>
    </source>
</evidence>
<feature type="binding site" evidence="10 13">
    <location>
        <position position="404"/>
    </location>
    <ligand>
        <name>Mn(2+)</name>
        <dbReference type="ChEBI" id="CHEBI:29035"/>
        <label>1</label>
    </ligand>
</feature>
<evidence type="ECO:0000256" key="8">
    <source>
        <dbReference type="ARBA" id="ARBA00023235"/>
    </source>
</evidence>
<feature type="active site" description="Phosphoserine intermediate" evidence="10 11">
    <location>
        <position position="68"/>
    </location>
</feature>
<feature type="binding site" evidence="10 13">
    <location>
        <position position="446"/>
    </location>
    <ligand>
        <name>Mn(2+)</name>
        <dbReference type="ChEBI" id="CHEBI:29035"/>
        <label>2</label>
    </ligand>
</feature>
<organism evidence="16 17">
    <name type="scientific">Aliidiomarina minuta</name>
    <dbReference type="NCBI Taxonomy" id="880057"/>
    <lineage>
        <taxon>Bacteria</taxon>
        <taxon>Pseudomonadati</taxon>
        <taxon>Pseudomonadota</taxon>
        <taxon>Gammaproteobacteria</taxon>
        <taxon>Alteromonadales</taxon>
        <taxon>Idiomarinaceae</taxon>
        <taxon>Aliidiomarina</taxon>
    </lineage>
</organism>
<dbReference type="HAMAP" id="MF_01038">
    <property type="entry name" value="GpmI"/>
    <property type="match status" value="1"/>
</dbReference>
<gene>
    <name evidence="10" type="primary">gpmI</name>
    <name evidence="16" type="ORF">CWE09_08985</name>
</gene>
<evidence type="ECO:0000256" key="6">
    <source>
        <dbReference type="ARBA" id="ARBA00023152"/>
    </source>
</evidence>
<dbReference type="GO" id="GO:0004619">
    <property type="term" value="F:phosphoglycerate mutase activity"/>
    <property type="evidence" value="ECO:0007669"/>
    <property type="project" value="UniProtKB-UniRule"/>
</dbReference>
<feature type="binding site" evidence="10 12">
    <location>
        <position position="337"/>
    </location>
    <ligand>
        <name>substrate</name>
    </ligand>
</feature>
<evidence type="ECO:0000256" key="1">
    <source>
        <dbReference type="ARBA" id="ARBA00000370"/>
    </source>
</evidence>
<dbReference type="GO" id="GO:0030145">
    <property type="term" value="F:manganese ion binding"/>
    <property type="evidence" value="ECO:0007669"/>
    <property type="project" value="UniProtKB-UniRule"/>
</dbReference>
<dbReference type="GO" id="GO:0005829">
    <property type="term" value="C:cytosol"/>
    <property type="evidence" value="ECO:0007669"/>
    <property type="project" value="TreeGrafter"/>
</dbReference>
<dbReference type="EMBL" id="PIPL01000001">
    <property type="protein sequence ID" value="RUO26808.1"/>
    <property type="molecule type" value="Genomic_DNA"/>
</dbReference>
<evidence type="ECO:0000256" key="5">
    <source>
        <dbReference type="ARBA" id="ARBA00022723"/>
    </source>
</evidence>
<dbReference type="InterPro" id="IPR011258">
    <property type="entry name" value="BPG-indep_PGM_N"/>
</dbReference>
<accession>A0A432WB44</accession>
<protein>
    <recommendedName>
        <fullName evidence="9 10">2,3-bisphosphoglycerate-independent phosphoglycerate mutase</fullName>
        <shortName evidence="10">BPG-independent PGAM</shortName>
        <shortName evidence="10">Phosphoglyceromutase</shortName>
        <shortName evidence="10">iPGM</shortName>
        <ecNumber evidence="4 10">5.4.2.12</ecNumber>
    </recommendedName>
</protein>
<dbReference type="SUPFAM" id="SSF64158">
    <property type="entry name" value="2,3-Bisphosphoglycerate-independent phosphoglycerate mutase, substrate-binding domain"/>
    <property type="match status" value="1"/>
</dbReference>
<dbReference type="Pfam" id="PF06415">
    <property type="entry name" value="iPGM_N"/>
    <property type="match status" value="1"/>
</dbReference>
<dbReference type="OrthoDB" id="9800863at2"/>
<evidence type="ECO:0000313" key="16">
    <source>
        <dbReference type="EMBL" id="RUO26808.1"/>
    </source>
</evidence>
<comment type="catalytic activity">
    <reaction evidence="1 10">
        <text>(2R)-2-phosphoglycerate = (2R)-3-phosphoglycerate</text>
        <dbReference type="Rhea" id="RHEA:15901"/>
        <dbReference type="ChEBI" id="CHEBI:58272"/>
        <dbReference type="ChEBI" id="CHEBI:58289"/>
        <dbReference type="EC" id="5.4.2.12"/>
    </reaction>
</comment>
<dbReference type="Gene3D" id="3.40.720.10">
    <property type="entry name" value="Alkaline Phosphatase, subunit A"/>
    <property type="match status" value="1"/>
</dbReference>
<proteinExistence type="inferred from homology"/>
<feature type="binding site" evidence="10 13">
    <location>
        <position position="408"/>
    </location>
    <ligand>
        <name>Mn(2+)</name>
        <dbReference type="ChEBI" id="CHEBI:29035"/>
        <label>1</label>
    </ligand>
</feature>
<feature type="binding site" evidence="10 12">
    <location>
        <position position="191"/>
    </location>
    <ligand>
        <name>substrate</name>
    </ligand>
</feature>
<evidence type="ECO:0000256" key="12">
    <source>
        <dbReference type="PIRSR" id="PIRSR001492-2"/>
    </source>
</evidence>
<comment type="function">
    <text evidence="10">Catalyzes the interconversion of 2-phosphoglycerate and 3-phosphoglycerate.</text>
</comment>
<dbReference type="PANTHER" id="PTHR31637:SF0">
    <property type="entry name" value="2,3-BISPHOSPHOGLYCERATE-INDEPENDENT PHOSPHOGLYCERATE MUTASE"/>
    <property type="match status" value="1"/>
</dbReference>
<evidence type="ECO:0000256" key="9">
    <source>
        <dbReference type="ARBA" id="ARBA00071648"/>
    </source>
</evidence>
<keyword evidence="8 10" id="KW-0413">Isomerase</keyword>
<dbReference type="InterPro" id="IPR006124">
    <property type="entry name" value="Metalloenzyme"/>
</dbReference>
<keyword evidence="5 10" id="KW-0479">Metal-binding</keyword>
<name>A0A432WB44_9GAMM</name>
<feature type="binding site" evidence="10 13">
    <location>
        <position position="68"/>
    </location>
    <ligand>
        <name>Mn(2+)</name>
        <dbReference type="ChEBI" id="CHEBI:29035"/>
        <label>2</label>
    </ligand>
</feature>
<dbReference type="Gene3D" id="3.40.1450.10">
    <property type="entry name" value="BPG-independent phosphoglycerate mutase, domain B"/>
    <property type="match status" value="1"/>
</dbReference>
<evidence type="ECO:0000259" key="14">
    <source>
        <dbReference type="Pfam" id="PF01676"/>
    </source>
</evidence>
<dbReference type="NCBIfam" id="TIGR01307">
    <property type="entry name" value="pgm_bpd_ind"/>
    <property type="match status" value="1"/>
</dbReference>
<dbReference type="PIRSF" id="PIRSF001492">
    <property type="entry name" value="IPGAM"/>
    <property type="match status" value="1"/>
</dbReference>
<keyword evidence="17" id="KW-1185">Reference proteome</keyword>
<evidence type="ECO:0000256" key="13">
    <source>
        <dbReference type="PIRSR" id="PIRSR001492-3"/>
    </source>
</evidence>
<comment type="caution">
    <text evidence="16">The sequence shown here is derived from an EMBL/GenBank/DDBJ whole genome shotgun (WGS) entry which is preliminary data.</text>
</comment>
<dbReference type="AlphaFoldDB" id="A0A432WB44"/>
<feature type="domain" description="BPG-independent PGAM N-terminal" evidence="15">
    <location>
        <begin position="88"/>
        <end position="300"/>
    </location>
</feature>